<evidence type="ECO:0000256" key="1">
    <source>
        <dbReference type="ARBA" id="ARBA00004651"/>
    </source>
</evidence>
<sequence length="228" mass="25079">MDWWEIFLRLGISVLLGGIIGVERERKNRPAGMRTHVLVCVGATVIAVLESAIMRDMVELNRTAEATGVAISVGRMSAQVVSGIGFLGAGTIFIAQKRIAGLTTAASLWNAACIGLAVGMGYYVLGISACLIVIVVLALLQRVVRVNTLKNVEVKFIHRVETLAFINTYFQEMGVKVLDVDFHVETKEGRNIYTNLYSLDMPSHTSYVDIVNRLSEHANIQLVRTRNM</sequence>
<dbReference type="GO" id="GO:0005886">
    <property type="term" value="C:plasma membrane"/>
    <property type="evidence" value="ECO:0007669"/>
    <property type="project" value="UniProtKB-SubCell"/>
</dbReference>
<feature type="transmembrane region" description="Helical" evidence="7">
    <location>
        <begin position="123"/>
        <end position="140"/>
    </location>
</feature>
<dbReference type="InterPro" id="IPR049177">
    <property type="entry name" value="MgtC_SapB_SrpB_YhiD_N"/>
</dbReference>
<dbReference type="InterPro" id="IPR003416">
    <property type="entry name" value="MgtC/SapB/SrpB/YhiD_fam"/>
</dbReference>
<evidence type="ECO:0000313" key="10">
    <source>
        <dbReference type="Proteomes" id="UP000886887"/>
    </source>
</evidence>
<dbReference type="AlphaFoldDB" id="A0A9D0ZCT2"/>
<dbReference type="Pfam" id="PF02308">
    <property type="entry name" value="MgtC"/>
    <property type="match status" value="1"/>
</dbReference>
<name>A0A9D0ZCT2_9FIRM</name>
<organism evidence="9 10">
    <name type="scientific">Candidatus Onthenecus intestinigallinarum</name>
    <dbReference type="NCBI Taxonomy" id="2840875"/>
    <lineage>
        <taxon>Bacteria</taxon>
        <taxon>Bacillati</taxon>
        <taxon>Bacillota</taxon>
        <taxon>Clostridia</taxon>
        <taxon>Eubacteriales</taxon>
        <taxon>Candidatus Onthenecus</taxon>
    </lineage>
</organism>
<accession>A0A9D0ZCT2</accession>
<evidence type="ECO:0000256" key="6">
    <source>
        <dbReference type="ARBA" id="ARBA00023136"/>
    </source>
</evidence>
<keyword evidence="5 7" id="KW-1133">Transmembrane helix</keyword>
<comment type="subcellular location">
    <subcellularLocation>
        <location evidence="1">Cell membrane</location>
        <topology evidence="1">Multi-pass membrane protein</topology>
    </subcellularLocation>
</comment>
<keyword evidence="6 7" id="KW-0472">Membrane</keyword>
<protein>
    <submittedName>
        <fullName evidence="9">MgtC/SapB family protein</fullName>
    </submittedName>
</protein>
<dbReference type="PANTHER" id="PTHR33778">
    <property type="entry name" value="PROTEIN MGTC"/>
    <property type="match status" value="1"/>
</dbReference>
<feature type="transmembrane region" description="Helical" evidence="7">
    <location>
        <begin position="35"/>
        <end position="54"/>
    </location>
</feature>
<evidence type="ECO:0000256" key="4">
    <source>
        <dbReference type="ARBA" id="ARBA00022692"/>
    </source>
</evidence>
<feature type="transmembrane region" description="Helical" evidence="7">
    <location>
        <begin position="6"/>
        <end position="23"/>
    </location>
</feature>
<dbReference type="PRINTS" id="PR01837">
    <property type="entry name" value="MGTCSAPBPROT"/>
</dbReference>
<evidence type="ECO:0000256" key="7">
    <source>
        <dbReference type="SAM" id="Phobius"/>
    </source>
</evidence>
<evidence type="ECO:0000256" key="5">
    <source>
        <dbReference type="ARBA" id="ARBA00022989"/>
    </source>
</evidence>
<gene>
    <name evidence="9" type="ORF">IAB73_08480</name>
</gene>
<evidence type="ECO:0000256" key="2">
    <source>
        <dbReference type="ARBA" id="ARBA00009298"/>
    </source>
</evidence>
<dbReference type="Proteomes" id="UP000886887">
    <property type="component" value="Unassembled WGS sequence"/>
</dbReference>
<evidence type="ECO:0000313" key="9">
    <source>
        <dbReference type="EMBL" id="HIQ72225.1"/>
    </source>
</evidence>
<comment type="similarity">
    <text evidence="2">Belongs to the MgtC/SapB family.</text>
</comment>
<evidence type="ECO:0000259" key="8">
    <source>
        <dbReference type="Pfam" id="PF02308"/>
    </source>
</evidence>
<evidence type="ECO:0000256" key="3">
    <source>
        <dbReference type="ARBA" id="ARBA00022475"/>
    </source>
</evidence>
<reference evidence="9" key="2">
    <citation type="journal article" date="2021" name="PeerJ">
        <title>Extensive microbial diversity within the chicken gut microbiome revealed by metagenomics and culture.</title>
        <authorList>
            <person name="Gilroy R."/>
            <person name="Ravi A."/>
            <person name="Getino M."/>
            <person name="Pursley I."/>
            <person name="Horton D.L."/>
            <person name="Alikhan N.F."/>
            <person name="Baker D."/>
            <person name="Gharbi K."/>
            <person name="Hall N."/>
            <person name="Watson M."/>
            <person name="Adriaenssens E.M."/>
            <person name="Foster-Nyarko E."/>
            <person name="Jarju S."/>
            <person name="Secka A."/>
            <person name="Antonio M."/>
            <person name="Oren A."/>
            <person name="Chaudhuri R.R."/>
            <person name="La Ragione R."/>
            <person name="Hildebrand F."/>
            <person name="Pallen M.J."/>
        </authorList>
    </citation>
    <scope>NUCLEOTIDE SEQUENCE</scope>
    <source>
        <strain evidence="9">ChiSxjej2B14-6234</strain>
    </source>
</reference>
<comment type="caution">
    <text evidence="9">The sequence shown here is derived from an EMBL/GenBank/DDBJ whole genome shotgun (WGS) entry which is preliminary data.</text>
</comment>
<keyword evidence="4 7" id="KW-0812">Transmembrane</keyword>
<dbReference type="EMBL" id="DVFJ01000030">
    <property type="protein sequence ID" value="HIQ72225.1"/>
    <property type="molecule type" value="Genomic_DNA"/>
</dbReference>
<proteinExistence type="inferred from homology"/>
<feature type="domain" description="MgtC/SapB/SrpB/YhiD N-terminal" evidence="8">
    <location>
        <begin position="10"/>
        <end position="145"/>
    </location>
</feature>
<dbReference type="PANTHER" id="PTHR33778:SF1">
    <property type="entry name" value="MAGNESIUM TRANSPORTER YHID-RELATED"/>
    <property type="match status" value="1"/>
</dbReference>
<keyword evidence="3" id="KW-1003">Cell membrane</keyword>
<reference evidence="9" key="1">
    <citation type="submission" date="2020-10" db="EMBL/GenBank/DDBJ databases">
        <authorList>
            <person name="Gilroy R."/>
        </authorList>
    </citation>
    <scope>NUCLEOTIDE SEQUENCE</scope>
    <source>
        <strain evidence="9">ChiSxjej2B14-6234</strain>
    </source>
</reference>